<keyword evidence="2" id="KW-1185">Reference proteome</keyword>
<reference evidence="1 2" key="1">
    <citation type="journal article" date="2021" name="Front. Genet.">
        <title>Chromosome-Level Genome Assembly Reveals Significant Gene Expansion in the Toll and IMD Signaling Pathways of Dendrolimus kikuchii.</title>
        <authorList>
            <person name="Zhou J."/>
            <person name="Wu P."/>
            <person name="Xiong Z."/>
            <person name="Liu N."/>
            <person name="Zhao N."/>
            <person name="Ji M."/>
            <person name="Qiu Y."/>
            <person name="Yang B."/>
        </authorList>
    </citation>
    <scope>NUCLEOTIDE SEQUENCE [LARGE SCALE GENOMIC DNA]</scope>
    <source>
        <strain evidence="1">Ann1</strain>
    </source>
</reference>
<dbReference type="EMBL" id="CM034409">
    <property type="protein sequence ID" value="KAJ0171980.1"/>
    <property type="molecule type" value="Genomic_DNA"/>
</dbReference>
<organism evidence="1 2">
    <name type="scientific">Dendrolimus kikuchii</name>
    <dbReference type="NCBI Taxonomy" id="765133"/>
    <lineage>
        <taxon>Eukaryota</taxon>
        <taxon>Metazoa</taxon>
        <taxon>Ecdysozoa</taxon>
        <taxon>Arthropoda</taxon>
        <taxon>Hexapoda</taxon>
        <taxon>Insecta</taxon>
        <taxon>Pterygota</taxon>
        <taxon>Neoptera</taxon>
        <taxon>Endopterygota</taxon>
        <taxon>Lepidoptera</taxon>
        <taxon>Glossata</taxon>
        <taxon>Ditrysia</taxon>
        <taxon>Bombycoidea</taxon>
        <taxon>Lasiocampidae</taxon>
        <taxon>Dendrolimus</taxon>
    </lineage>
</organism>
<accession>A0ACC1CK55</accession>
<comment type="caution">
    <text evidence="1">The sequence shown here is derived from an EMBL/GenBank/DDBJ whole genome shotgun (WGS) entry which is preliminary data.</text>
</comment>
<sequence>MVRTYLRKFTNSRNGKNHSPYLSYSNEDLQEAIEAIQNGSLRLKDAAEKYNIPKSTLSRKSRNLNCTQQKAGHPTLFSKDEEMVFLEYIKILSAWGFPLDSTDLRVFAQNYLNKIGKTLYSLKDNMPGVDWARNFINRHKSEISNRQASNISSECAKVTPTVIEDFFCYYEKSVNGVTPDCIINYDETNLTDDPGNKKYLFKRGCKYPERVINNTKTSISLMFTGTADGQLLPIYVVYKADHLWDQWLEGGPTGTRYNRSKSGWFDSTCFEDWFNTIIVPYAKTKIGRKLIIGDNLSSHFSQSVLRTCQKLNIIFVCLPPKTTHLLQPLDVAIYAPLKKYWRDVLTQWKKTDGFKHKTLAKNSFPMLLCKLHNKLTEKGSGSSNIIAGFSKSGLYPVNSERPKSRLPQTNSISEEIIQNAAFTAVKEILQEIRNPPTTLEQPKRKKKCNVPPGKSITAEDLGLKQIQPIESQQNKKKSTVKSQQNKRKYKKSTLISAQRNRSYSIDSDVIRDIAREKEYNFSQPIAGPSGLCKMKTQITHNKENMKRGSESDSTFVSSQDEFLDNQSTLIQKNKENTLQPISSFISIKGKVKCQKSKQYTDGSETSKRQAATTSAKFIKKKNSRKSSGSTTSVSDSMSMHSDLDLLDVDFAEHSSDVHNYNYCVTEIKNNFDDKNQTTKNDNEPVNSFPLFFFDNESGADEEIVVGEDFNATLISTDEKVIDIANNIVENTENNIRVEKKITIIKDENIKNVLQKKKVIFKNLKPISLNHPINTRKTKNYYNNSQEILKVLIDSE</sequence>
<evidence type="ECO:0000313" key="1">
    <source>
        <dbReference type="EMBL" id="KAJ0171980.1"/>
    </source>
</evidence>
<dbReference type="Proteomes" id="UP000824533">
    <property type="component" value="Linkage Group LG23"/>
</dbReference>
<evidence type="ECO:0000313" key="2">
    <source>
        <dbReference type="Proteomes" id="UP000824533"/>
    </source>
</evidence>
<gene>
    <name evidence="1" type="ORF">K1T71_012743</name>
</gene>
<name>A0ACC1CK55_9NEOP</name>
<protein>
    <submittedName>
        <fullName evidence="1">Uncharacterized protein</fullName>
    </submittedName>
</protein>
<proteinExistence type="predicted"/>